<dbReference type="Gene3D" id="1.10.260.40">
    <property type="entry name" value="lambda repressor-like DNA-binding domains"/>
    <property type="match status" value="1"/>
</dbReference>
<dbReference type="GO" id="GO:0003700">
    <property type="term" value="F:DNA-binding transcription factor activity"/>
    <property type="evidence" value="ECO:0007669"/>
    <property type="project" value="TreeGrafter"/>
</dbReference>
<name>A0A420X145_9GAMM</name>
<dbReference type="InterPro" id="IPR028082">
    <property type="entry name" value="Peripla_BP_I"/>
</dbReference>
<proteinExistence type="predicted"/>
<reference evidence="5 6" key="1">
    <citation type="submission" date="2018-10" db="EMBL/GenBank/DDBJ databases">
        <title>Genomic Encyclopedia of Type Strains, Phase IV (KMG-IV): sequencing the most valuable type-strain genomes for metagenomic binning, comparative biology and taxonomic classification.</title>
        <authorList>
            <person name="Goeker M."/>
        </authorList>
    </citation>
    <scope>NUCLEOTIDE SEQUENCE [LARGE SCALE GENOMIC DNA]</scope>
    <source>
        <strain evidence="5 6">DSM 23229</strain>
    </source>
</reference>
<gene>
    <name evidence="5" type="ORF">C7446_0282</name>
</gene>
<dbReference type="GO" id="GO:0000976">
    <property type="term" value="F:transcription cis-regulatory region binding"/>
    <property type="evidence" value="ECO:0007669"/>
    <property type="project" value="TreeGrafter"/>
</dbReference>
<evidence type="ECO:0000256" key="1">
    <source>
        <dbReference type="ARBA" id="ARBA00023015"/>
    </source>
</evidence>
<evidence type="ECO:0000313" key="6">
    <source>
        <dbReference type="Proteomes" id="UP000281975"/>
    </source>
</evidence>
<dbReference type="InterPro" id="IPR010982">
    <property type="entry name" value="Lambda_DNA-bd_dom_sf"/>
</dbReference>
<dbReference type="Gene3D" id="3.40.50.2300">
    <property type="match status" value="2"/>
</dbReference>
<accession>A0A420X145</accession>
<dbReference type="InterPro" id="IPR046335">
    <property type="entry name" value="LacI/GalR-like_sensor"/>
</dbReference>
<dbReference type="CDD" id="cd01575">
    <property type="entry name" value="PBP1_GntR"/>
    <property type="match status" value="1"/>
</dbReference>
<dbReference type="AlphaFoldDB" id="A0A420X145"/>
<comment type="caution">
    <text evidence="5">The sequence shown here is derived from an EMBL/GenBank/DDBJ whole genome shotgun (WGS) entry which is preliminary data.</text>
</comment>
<dbReference type="InterPro" id="IPR000843">
    <property type="entry name" value="HTH_LacI"/>
</dbReference>
<evidence type="ECO:0000256" key="3">
    <source>
        <dbReference type="ARBA" id="ARBA00023163"/>
    </source>
</evidence>
<dbReference type="PANTHER" id="PTHR30146:SF33">
    <property type="entry name" value="TRANSCRIPTIONAL REGULATOR"/>
    <property type="match status" value="1"/>
</dbReference>
<dbReference type="SUPFAM" id="SSF47413">
    <property type="entry name" value="lambda repressor-like DNA-binding domains"/>
    <property type="match status" value="1"/>
</dbReference>
<evidence type="ECO:0000256" key="2">
    <source>
        <dbReference type="ARBA" id="ARBA00023125"/>
    </source>
</evidence>
<protein>
    <submittedName>
        <fullName evidence="5">LacI family transcriptional regulator</fullName>
    </submittedName>
</protein>
<dbReference type="CDD" id="cd01392">
    <property type="entry name" value="HTH_LacI"/>
    <property type="match status" value="1"/>
</dbReference>
<evidence type="ECO:0000313" key="5">
    <source>
        <dbReference type="EMBL" id="RKR07470.1"/>
    </source>
</evidence>
<keyword evidence="2" id="KW-0238">DNA-binding</keyword>
<dbReference type="SMART" id="SM00354">
    <property type="entry name" value="HTH_LACI"/>
    <property type="match status" value="1"/>
</dbReference>
<dbReference type="PROSITE" id="PS51257">
    <property type="entry name" value="PROKAR_LIPOPROTEIN"/>
    <property type="match status" value="1"/>
</dbReference>
<dbReference type="Pfam" id="PF13377">
    <property type="entry name" value="Peripla_BP_3"/>
    <property type="match status" value="1"/>
</dbReference>
<sequence length="363" mass="39910">MTRPSGTASQLGIIACRGSRTALATSRQRRGSQRVTMGDVARIAGVSPSTVSLYLRRPDEVSEQRGQRIRAAVDRLGYLPNTMAGGLASSRSRIIGVLVPTISNSFFAATLDTLEKRLREAGYQLLIGNTEFDEAREEELVRSMMSWSPAGLVMTGFRHGRRTVSMLLDSDIPLVEMWDYGQPALDMVAGFSHYATGQLIARHLLERGYRDTAFISPRFSRDVRAGERYRGFREGIEQGRGRVTMRELSGATDTAEAGTLLSELMAERPSISAVFCANDMVALGVMFECQRRGWEIPERLAVAGFGNLEFTPNTVPPLTTVEPPKYEIGQQVAELLLARLGKSGEAEAHQVDLGVHLITREST</sequence>
<keyword evidence="3" id="KW-0804">Transcription</keyword>
<dbReference type="PROSITE" id="PS50932">
    <property type="entry name" value="HTH_LACI_2"/>
    <property type="match status" value="1"/>
</dbReference>
<evidence type="ECO:0000259" key="4">
    <source>
        <dbReference type="PROSITE" id="PS50932"/>
    </source>
</evidence>
<dbReference type="EMBL" id="RBIN01000001">
    <property type="protein sequence ID" value="RKR07470.1"/>
    <property type="molecule type" value="Genomic_DNA"/>
</dbReference>
<keyword evidence="6" id="KW-1185">Reference proteome</keyword>
<dbReference type="PANTHER" id="PTHR30146">
    <property type="entry name" value="LACI-RELATED TRANSCRIPTIONAL REPRESSOR"/>
    <property type="match status" value="1"/>
</dbReference>
<dbReference type="Pfam" id="PF00356">
    <property type="entry name" value="LacI"/>
    <property type="match status" value="1"/>
</dbReference>
<dbReference type="PROSITE" id="PS00356">
    <property type="entry name" value="HTH_LACI_1"/>
    <property type="match status" value="1"/>
</dbReference>
<organism evidence="5 6">
    <name type="scientific">Kushneria sinocarnis</name>
    <dbReference type="NCBI Taxonomy" id="595502"/>
    <lineage>
        <taxon>Bacteria</taxon>
        <taxon>Pseudomonadati</taxon>
        <taxon>Pseudomonadota</taxon>
        <taxon>Gammaproteobacteria</taxon>
        <taxon>Oceanospirillales</taxon>
        <taxon>Halomonadaceae</taxon>
        <taxon>Kushneria</taxon>
    </lineage>
</organism>
<feature type="domain" description="HTH lacI-type" evidence="4">
    <location>
        <begin position="35"/>
        <end position="89"/>
    </location>
</feature>
<dbReference type="OrthoDB" id="5681588at2"/>
<dbReference type="Proteomes" id="UP000281975">
    <property type="component" value="Unassembled WGS sequence"/>
</dbReference>
<dbReference type="SUPFAM" id="SSF53822">
    <property type="entry name" value="Periplasmic binding protein-like I"/>
    <property type="match status" value="1"/>
</dbReference>
<keyword evidence="1" id="KW-0805">Transcription regulation</keyword>